<name>A0ABM8T9K4_9BURK</name>
<evidence type="ECO:0000313" key="2">
    <source>
        <dbReference type="Proteomes" id="UP000672657"/>
    </source>
</evidence>
<gene>
    <name evidence="1" type="ORF">LMG26411_00163</name>
</gene>
<keyword evidence="2" id="KW-1185">Reference proteome</keyword>
<reference evidence="1 2" key="1">
    <citation type="submission" date="2021-03" db="EMBL/GenBank/DDBJ databases">
        <authorList>
            <person name="Peeters C."/>
        </authorList>
    </citation>
    <scope>NUCLEOTIDE SEQUENCE [LARGE SCALE GENOMIC DNA]</scope>
    <source>
        <strain evidence="1 2">LMG 26411</strain>
    </source>
</reference>
<evidence type="ECO:0000313" key="1">
    <source>
        <dbReference type="EMBL" id="CAG2129377.1"/>
    </source>
</evidence>
<sequence>MSLPPIGDWEVDALRLIFFTQEPSRVEGAGYFRSLTGADPESVLKKPHVAEYSEIGPCEDNQLEIKGGFNRTELTLSAIPKPGPTAPSLGKLVDRIEPFVEKFGAWFSEAQISANRIALAVGVWRPTEGRVASNTLIHELAHFAKFDPAAIRDVALQFNYATSSSFLPSVELNRMVRLLSLEAKMLEFSPSGTVSEHSQCMCRVELDFNTSEACAAEVLSSDASRFLPEFRDLILSDLAEGFK</sequence>
<comment type="caution">
    <text evidence="1">The sequence shown here is derived from an EMBL/GenBank/DDBJ whole genome shotgun (WGS) entry which is preliminary data.</text>
</comment>
<proteinExistence type="predicted"/>
<organism evidence="1 2">
    <name type="scientific">Cupriavidus numazuensis</name>
    <dbReference type="NCBI Taxonomy" id="221992"/>
    <lineage>
        <taxon>Bacteria</taxon>
        <taxon>Pseudomonadati</taxon>
        <taxon>Pseudomonadota</taxon>
        <taxon>Betaproteobacteria</taxon>
        <taxon>Burkholderiales</taxon>
        <taxon>Burkholderiaceae</taxon>
        <taxon>Cupriavidus</taxon>
    </lineage>
</organism>
<dbReference type="Proteomes" id="UP000672657">
    <property type="component" value="Unassembled WGS sequence"/>
</dbReference>
<accession>A0ABM8T9K4</accession>
<dbReference type="RefSeq" id="WP_211951411.1">
    <property type="nucleotide sequence ID" value="NZ_CAJPVI010000001.1"/>
</dbReference>
<dbReference type="EMBL" id="CAJPVI010000001">
    <property type="protein sequence ID" value="CAG2129377.1"/>
    <property type="molecule type" value="Genomic_DNA"/>
</dbReference>
<protein>
    <submittedName>
        <fullName evidence="1">Uncharacterized protein</fullName>
    </submittedName>
</protein>